<feature type="region of interest" description="Disordered" evidence="1">
    <location>
        <begin position="70"/>
        <end position="104"/>
    </location>
</feature>
<dbReference type="Gene3D" id="1.10.260.40">
    <property type="entry name" value="lambda repressor-like DNA-binding domains"/>
    <property type="match status" value="1"/>
</dbReference>
<evidence type="ECO:0000313" key="3">
    <source>
        <dbReference type="Proteomes" id="UP000323105"/>
    </source>
</evidence>
<name>A0A5A7MJR4_COMTE</name>
<dbReference type="InterPro" id="IPR031856">
    <property type="entry name" value="YdaS_toxin-like"/>
</dbReference>
<dbReference type="Proteomes" id="UP000323105">
    <property type="component" value="Unassembled WGS sequence"/>
</dbReference>
<proteinExistence type="predicted"/>
<dbReference type="Pfam" id="PF15943">
    <property type="entry name" value="YdaS_toxin"/>
    <property type="match status" value="1"/>
</dbReference>
<gene>
    <name evidence="2" type="ORF">CTTA_5073</name>
</gene>
<evidence type="ECO:0008006" key="4">
    <source>
        <dbReference type="Google" id="ProtNLM"/>
    </source>
</evidence>
<sequence length="104" mass="11174">MPIVGDKAMPYYQGMTYATPGLAVAAAAEIAGSQAALARCLNVTAPTINQWAKGVRPIPERMAVAIESTTKGAVTRRDLRPEDWQDIWPELSQASTSEKEVGND</sequence>
<dbReference type="SUPFAM" id="SSF47413">
    <property type="entry name" value="lambda repressor-like DNA-binding domains"/>
    <property type="match status" value="1"/>
</dbReference>
<dbReference type="AlphaFoldDB" id="A0A5A7MJR4"/>
<dbReference type="InterPro" id="IPR001387">
    <property type="entry name" value="Cro/C1-type_HTH"/>
</dbReference>
<dbReference type="EMBL" id="BKBW01000023">
    <property type="protein sequence ID" value="GEQ78068.1"/>
    <property type="molecule type" value="Genomic_DNA"/>
</dbReference>
<dbReference type="GO" id="GO:0003677">
    <property type="term" value="F:DNA binding"/>
    <property type="evidence" value="ECO:0007669"/>
    <property type="project" value="InterPro"/>
</dbReference>
<accession>A0A5A7MJR4</accession>
<comment type="caution">
    <text evidence="2">The sequence shown here is derived from an EMBL/GenBank/DDBJ whole genome shotgun (WGS) entry which is preliminary data.</text>
</comment>
<organism evidence="2 3">
    <name type="scientific">Comamonas testosteroni</name>
    <name type="common">Pseudomonas testosteroni</name>
    <dbReference type="NCBI Taxonomy" id="285"/>
    <lineage>
        <taxon>Bacteria</taxon>
        <taxon>Pseudomonadati</taxon>
        <taxon>Pseudomonadota</taxon>
        <taxon>Betaproteobacteria</taxon>
        <taxon>Burkholderiales</taxon>
        <taxon>Comamonadaceae</taxon>
        <taxon>Comamonas</taxon>
    </lineage>
</organism>
<reference evidence="2 3" key="1">
    <citation type="journal article" date="2019" name="Microbiol. Resour. Announc.">
        <title>Draft Genome Sequence of Comamonas testosteroni TA441, a Bacterium That Has a Cryptic Phenol Degradation Gene Cluster.</title>
        <authorList>
            <person name="Arai H."/>
            <person name="Ishii M."/>
        </authorList>
    </citation>
    <scope>NUCLEOTIDE SEQUENCE [LARGE SCALE GENOMIC DNA]</scope>
    <source>
        <strain evidence="2 3">TA441</strain>
    </source>
</reference>
<dbReference type="InterPro" id="IPR010982">
    <property type="entry name" value="Lambda_DNA-bd_dom_sf"/>
</dbReference>
<protein>
    <recommendedName>
        <fullName evidence="4">Helix-turn-helix domain-containing protein</fullName>
    </recommendedName>
</protein>
<evidence type="ECO:0000313" key="2">
    <source>
        <dbReference type="EMBL" id="GEQ78068.1"/>
    </source>
</evidence>
<dbReference type="CDD" id="cd00093">
    <property type="entry name" value="HTH_XRE"/>
    <property type="match status" value="1"/>
</dbReference>
<evidence type="ECO:0000256" key="1">
    <source>
        <dbReference type="SAM" id="MobiDB-lite"/>
    </source>
</evidence>